<dbReference type="Proteomes" id="UP001164250">
    <property type="component" value="Chromosome 5"/>
</dbReference>
<gene>
    <name evidence="1" type="ORF">Patl1_29239</name>
</gene>
<proteinExistence type="predicted"/>
<comment type="caution">
    <text evidence="1">The sequence shown here is derived from an EMBL/GenBank/DDBJ whole genome shotgun (WGS) entry which is preliminary data.</text>
</comment>
<accession>A0ACC1BCK1</accession>
<evidence type="ECO:0000313" key="1">
    <source>
        <dbReference type="EMBL" id="KAJ0096655.1"/>
    </source>
</evidence>
<keyword evidence="2" id="KW-1185">Reference proteome</keyword>
<protein>
    <submittedName>
        <fullName evidence="1">Uncharacterized protein</fullName>
    </submittedName>
</protein>
<name>A0ACC1BCK1_9ROSI</name>
<sequence>MFINLSLSFLSMVAGTPAKVLGYIVDEQDPSLTMNHDATKIFFKRVAVAFRKARSTGPSDTENKEGK</sequence>
<dbReference type="EMBL" id="CM047901">
    <property type="protein sequence ID" value="KAJ0096655.1"/>
    <property type="molecule type" value="Genomic_DNA"/>
</dbReference>
<organism evidence="1 2">
    <name type="scientific">Pistacia atlantica</name>
    <dbReference type="NCBI Taxonomy" id="434234"/>
    <lineage>
        <taxon>Eukaryota</taxon>
        <taxon>Viridiplantae</taxon>
        <taxon>Streptophyta</taxon>
        <taxon>Embryophyta</taxon>
        <taxon>Tracheophyta</taxon>
        <taxon>Spermatophyta</taxon>
        <taxon>Magnoliopsida</taxon>
        <taxon>eudicotyledons</taxon>
        <taxon>Gunneridae</taxon>
        <taxon>Pentapetalae</taxon>
        <taxon>rosids</taxon>
        <taxon>malvids</taxon>
        <taxon>Sapindales</taxon>
        <taxon>Anacardiaceae</taxon>
        <taxon>Pistacia</taxon>
    </lineage>
</organism>
<evidence type="ECO:0000313" key="2">
    <source>
        <dbReference type="Proteomes" id="UP001164250"/>
    </source>
</evidence>
<reference evidence="2" key="1">
    <citation type="journal article" date="2023" name="G3 (Bethesda)">
        <title>Genome assembly and association tests identify interacting loci associated with vigor, precocity, and sex in interspecific pistachio rootstocks.</title>
        <authorList>
            <person name="Palmer W."/>
            <person name="Jacygrad E."/>
            <person name="Sagayaradj S."/>
            <person name="Cavanaugh K."/>
            <person name="Han R."/>
            <person name="Bertier L."/>
            <person name="Beede B."/>
            <person name="Kafkas S."/>
            <person name="Golino D."/>
            <person name="Preece J."/>
            <person name="Michelmore R."/>
        </authorList>
    </citation>
    <scope>NUCLEOTIDE SEQUENCE [LARGE SCALE GENOMIC DNA]</scope>
</reference>